<keyword evidence="4" id="KW-1185">Reference proteome</keyword>
<evidence type="ECO:0000256" key="1">
    <source>
        <dbReference type="SAM" id="SignalP"/>
    </source>
</evidence>
<evidence type="ECO:0000313" key="4">
    <source>
        <dbReference type="Proteomes" id="UP000053820"/>
    </source>
</evidence>
<dbReference type="AlphaFoldDB" id="A0A0C9WA92"/>
<feature type="chain" id="PRO_5002205846" description="FAS1 domain-containing protein" evidence="1">
    <location>
        <begin position="19"/>
        <end position="339"/>
    </location>
</feature>
<feature type="domain" description="FAS1" evidence="2">
    <location>
        <begin position="169"/>
        <end position="304"/>
    </location>
</feature>
<evidence type="ECO:0000259" key="2">
    <source>
        <dbReference type="PROSITE" id="PS50213"/>
    </source>
</evidence>
<protein>
    <recommendedName>
        <fullName evidence="2">FAS1 domain-containing protein</fullName>
    </recommendedName>
</protein>
<feature type="domain" description="FAS1" evidence="2">
    <location>
        <begin position="24"/>
        <end position="150"/>
    </location>
</feature>
<dbReference type="OrthoDB" id="286301at2759"/>
<keyword evidence="1" id="KW-0732">Signal</keyword>
<proteinExistence type="predicted"/>
<dbReference type="HOGENOM" id="CLU_033355_1_0_1"/>
<dbReference type="SUPFAM" id="SSF82153">
    <property type="entry name" value="FAS1 domain"/>
    <property type="match status" value="1"/>
</dbReference>
<dbReference type="GO" id="GO:0016236">
    <property type="term" value="P:macroautophagy"/>
    <property type="evidence" value="ECO:0007669"/>
    <property type="project" value="TreeGrafter"/>
</dbReference>
<dbReference type="Proteomes" id="UP000053820">
    <property type="component" value="Unassembled WGS sequence"/>
</dbReference>
<dbReference type="PROSITE" id="PS50213">
    <property type="entry name" value="FAS1"/>
    <property type="match status" value="2"/>
</dbReference>
<dbReference type="Gene3D" id="2.30.180.10">
    <property type="entry name" value="FAS1 domain"/>
    <property type="match status" value="1"/>
</dbReference>
<dbReference type="Pfam" id="PF02469">
    <property type="entry name" value="Fasciclin"/>
    <property type="match status" value="1"/>
</dbReference>
<dbReference type="SMART" id="SM00554">
    <property type="entry name" value="FAS1"/>
    <property type="match status" value="1"/>
</dbReference>
<feature type="signal peptide" evidence="1">
    <location>
        <begin position="1"/>
        <end position="18"/>
    </location>
</feature>
<reference evidence="3 4" key="1">
    <citation type="submission" date="2014-04" db="EMBL/GenBank/DDBJ databases">
        <title>Evolutionary Origins and Diversification of the Mycorrhizal Mutualists.</title>
        <authorList>
            <consortium name="DOE Joint Genome Institute"/>
            <consortium name="Mycorrhizal Genomics Consortium"/>
            <person name="Kohler A."/>
            <person name="Kuo A."/>
            <person name="Nagy L.G."/>
            <person name="Floudas D."/>
            <person name="Copeland A."/>
            <person name="Barry K.W."/>
            <person name="Cichocki N."/>
            <person name="Veneault-Fourrey C."/>
            <person name="LaButti K."/>
            <person name="Lindquist E.A."/>
            <person name="Lipzen A."/>
            <person name="Lundell T."/>
            <person name="Morin E."/>
            <person name="Murat C."/>
            <person name="Riley R."/>
            <person name="Ohm R."/>
            <person name="Sun H."/>
            <person name="Tunlid A."/>
            <person name="Henrissat B."/>
            <person name="Grigoriev I.V."/>
            <person name="Hibbett D.S."/>
            <person name="Martin F."/>
        </authorList>
    </citation>
    <scope>NUCLEOTIDE SEQUENCE [LARGE SCALE GENOMIC DNA]</scope>
    <source>
        <strain evidence="3 4">MD-312</strain>
    </source>
</reference>
<dbReference type="PANTHER" id="PTHR10900:SF122">
    <property type="entry name" value="FAS1 DOMAIN-CONTAINING PROTEIN"/>
    <property type="match status" value="1"/>
</dbReference>
<sequence length="339" mass="35153">MQIIPFLFAVLAACNVYAQSSTALDALLTLLGDDSEFGLFVQLVQAIPVDDIAEFASLLTGNVTIAVPEFAPDGTVSQLLGNPSSILPLLSYHLLRAPVDNSSTAMSPSHTLVPTALTDSSTVFLENNQSQAMVLTMESDGSFHILNQPTDVILTPRSSLNVLDVTYAWANISNLLTVPGSISTTLPTINSSAFAVEAAVAGVLNTYEGQHGITLFVPQDSAFTSVNGTLTALNSSELASVINGHALNGTFYSSQLSGTQVSLAGKPLSLSGSTVSLQGGNSAKIVTSDILLENGVAHIVDTVLLLDSVKNGGAVSVAVSLMKWFAPCLAMLVGMGLVL</sequence>
<dbReference type="InterPro" id="IPR036378">
    <property type="entry name" value="FAS1_dom_sf"/>
</dbReference>
<organism evidence="3 4">
    <name type="scientific">Hydnomerulius pinastri MD-312</name>
    <dbReference type="NCBI Taxonomy" id="994086"/>
    <lineage>
        <taxon>Eukaryota</taxon>
        <taxon>Fungi</taxon>
        <taxon>Dikarya</taxon>
        <taxon>Basidiomycota</taxon>
        <taxon>Agaricomycotina</taxon>
        <taxon>Agaricomycetes</taxon>
        <taxon>Agaricomycetidae</taxon>
        <taxon>Boletales</taxon>
        <taxon>Boletales incertae sedis</taxon>
        <taxon>Leucogyrophana</taxon>
    </lineage>
</organism>
<dbReference type="GO" id="GO:0000329">
    <property type="term" value="C:fungal-type vacuole membrane"/>
    <property type="evidence" value="ECO:0007669"/>
    <property type="project" value="TreeGrafter"/>
</dbReference>
<evidence type="ECO:0000313" key="3">
    <source>
        <dbReference type="EMBL" id="KIJ64833.1"/>
    </source>
</evidence>
<dbReference type="EMBL" id="KN839845">
    <property type="protein sequence ID" value="KIJ64833.1"/>
    <property type="molecule type" value="Genomic_DNA"/>
</dbReference>
<dbReference type="InterPro" id="IPR000782">
    <property type="entry name" value="FAS1_domain"/>
</dbReference>
<dbReference type="InterPro" id="IPR050904">
    <property type="entry name" value="Adhesion/Biosynth-related"/>
</dbReference>
<name>A0A0C9WA92_9AGAM</name>
<gene>
    <name evidence="3" type="ORF">HYDPIDRAFT_40024</name>
</gene>
<dbReference type="GO" id="GO:0005615">
    <property type="term" value="C:extracellular space"/>
    <property type="evidence" value="ECO:0007669"/>
    <property type="project" value="TreeGrafter"/>
</dbReference>
<dbReference type="PANTHER" id="PTHR10900">
    <property type="entry name" value="PERIOSTIN-RELATED"/>
    <property type="match status" value="1"/>
</dbReference>
<accession>A0A0C9WA92</accession>